<feature type="transmembrane region" description="Helical" evidence="1">
    <location>
        <begin position="9"/>
        <end position="34"/>
    </location>
</feature>
<comment type="caution">
    <text evidence="2">The sequence shown here is derived from an EMBL/GenBank/DDBJ whole genome shotgun (WGS) entry which is preliminary data.</text>
</comment>
<dbReference type="RefSeq" id="WP_257821452.1">
    <property type="nucleotide sequence ID" value="NZ_JABXYM010000001.1"/>
</dbReference>
<protein>
    <submittedName>
        <fullName evidence="2">TIGR04086 family membrane protein</fullName>
    </submittedName>
</protein>
<keyword evidence="1" id="KW-0812">Transmembrane</keyword>
<proteinExistence type="predicted"/>
<dbReference type="EMBL" id="JABXYM010000001">
    <property type="protein sequence ID" value="MCR6096983.1"/>
    <property type="molecule type" value="Genomic_DNA"/>
</dbReference>
<dbReference type="InterPro" id="IPR023804">
    <property type="entry name" value="DUF3792_TM"/>
</dbReference>
<dbReference type="Pfam" id="PF12670">
    <property type="entry name" value="DUF3792"/>
    <property type="match status" value="1"/>
</dbReference>
<dbReference type="NCBIfam" id="TIGR04086">
    <property type="entry name" value="TIGR04086_membr"/>
    <property type="match status" value="1"/>
</dbReference>
<evidence type="ECO:0000313" key="3">
    <source>
        <dbReference type="Proteomes" id="UP001057753"/>
    </source>
</evidence>
<accession>A0A9Q4B234</accession>
<feature type="transmembrane region" description="Helical" evidence="1">
    <location>
        <begin position="100"/>
        <end position="120"/>
    </location>
</feature>
<dbReference type="Proteomes" id="UP001057753">
    <property type="component" value="Unassembled WGS sequence"/>
</dbReference>
<reference evidence="2" key="1">
    <citation type="submission" date="2020-06" db="EMBL/GenBank/DDBJ databases">
        <title>Insight into the genomes of haloalkaliphilic bacilli from Kenyan soda lakes.</title>
        <authorList>
            <person name="Mwirichia R."/>
            <person name="Villamizar G.C."/>
            <person name="Poehlein A."/>
            <person name="Mugweru J."/>
            <person name="Kipnyargis A."/>
            <person name="Kiplimo D."/>
            <person name="Orwa P."/>
            <person name="Daniel R."/>
        </authorList>
    </citation>
    <scope>NUCLEOTIDE SEQUENCE</scope>
    <source>
        <strain evidence="2">B1096_S55</strain>
    </source>
</reference>
<organism evidence="2 3">
    <name type="scientific">Salipaludibacillus agaradhaerens</name>
    <name type="common">Bacillus agaradhaerens</name>
    <dbReference type="NCBI Taxonomy" id="76935"/>
    <lineage>
        <taxon>Bacteria</taxon>
        <taxon>Bacillati</taxon>
        <taxon>Bacillota</taxon>
        <taxon>Bacilli</taxon>
        <taxon>Bacillales</taxon>
        <taxon>Bacillaceae</taxon>
    </lineage>
</organism>
<name>A0A9Q4B234_SALAG</name>
<feature type="transmembrane region" description="Helical" evidence="1">
    <location>
        <begin position="68"/>
        <end position="88"/>
    </location>
</feature>
<evidence type="ECO:0000256" key="1">
    <source>
        <dbReference type="SAM" id="Phobius"/>
    </source>
</evidence>
<keyword evidence="1" id="KW-0472">Membrane</keyword>
<feature type="transmembrane region" description="Helical" evidence="1">
    <location>
        <begin position="40"/>
        <end position="61"/>
    </location>
</feature>
<evidence type="ECO:0000313" key="2">
    <source>
        <dbReference type="EMBL" id="MCR6096983.1"/>
    </source>
</evidence>
<gene>
    <name evidence="2" type="ORF">HXA33_10480</name>
</gene>
<keyword evidence="1" id="KW-1133">Transmembrane helix</keyword>
<sequence length="128" mass="14219">MPQRLISSVLYGVLMIFVLVIVTSFLGSLILRYTNTTEESFFWVLLIFSFIALFLGGFLAGGKSGEKGWFAGALTALMYSCVTFLTQFLSFNEGFDLQQIIIHSGYLITAIFGGMLGVNVRGHNFKEH</sequence>
<dbReference type="AlphaFoldDB" id="A0A9Q4B234"/>
<keyword evidence="3" id="KW-1185">Reference proteome</keyword>